<reference evidence="4" key="1">
    <citation type="submission" date="2016-10" db="EMBL/GenBank/DDBJ databases">
        <authorList>
            <person name="Varghese N."/>
            <person name="Submissions S."/>
        </authorList>
    </citation>
    <scope>NUCLEOTIDE SEQUENCE [LARGE SCALE GENOMIC DNA]</scope>
    <source>
        <strain evidence="4">P18</strain>
    </source>
</reference>
<feature type="domain" description="AB hydrolase-1" evidence="2">
    <location>
        <begin position="66"/>
        <end position="198"/>
    </location>
</feature>
<dbReference type="GO" id="GO:0046464">
    <property type="term" value="P:acylglycerol catabolic process"/>
    <property type="evidence" value="ECO:0007669"/>
    <property type="project" value="TreeGrafter"/>
</dbReference>
<evidence type="ECO:0000313" key="4">
    <source>
        <dbReference type="Proteomes" id="UP000182624"/>
    </source>
</evidence>
<dbReference type="Proteomes" id="UP000182624">
    <property type="component" value="Unassembled WGS sequence"/>
</dbReference>
<dbReference type="SUPFAM" id="SSF53474">
    <property type="entry name" value="alpha/beta-Hydrolases"/>
    <property type="match status" value="1"/>
</dbReference>
<dbReference type="GO" id="GO:0047372">
    <property type="term" value="F:monoacylglycerol lipase activity"/>
    <property type="evidence" value="ECO:0007669"/>
    <property type="project" value="TreeGrafter"/>
</dbReference>
<accession>A0A1I5XH65</accession>
<evidence type="ECO:0000313" key="3">
    <source>
        <dbReference type="EMBL" id="SFQ31007.1"/>
    </source>
</evidence>
<dbReference type="Gene3D" id="3.40.50.1820">
    <property type="entry name" value="alpha/beta hydrolase"/>
    <property type="match status" value="1"/>
</dbReference>
<name>A0A1I5XH65_9FIRM</name>
<dbReference type="InterPro" id="IPR000073">
    <property type="entry name" value="AB_hydrolase_1"/>
</dbReference>
<dbReference type="Pfam" id="PF00561">
    <property type="entry name" value="Abhydrolase_1"/>
    <property type="match status" value="1"/>
</dbReference>
<organism evidence="3 4">
    <name type="scientific">Butyrivibrio proteoclasticus</name>
    <dbReference type="NCBI Taxonomy" id="43305"/>
    <lineage>
        <taxon>Bacteria</taxon>
        <taxon>Bacillati</taxon>
        <taxon>Bacillota</taxon>
        <taxon>Clostridia</taxon>
        <taxon>Lachnospirales</taxon>
        <taxon>Lachnospiraceae</taxon>
        <taxon>Butyrivibrio</taxon>
    </lineage>
</organism>
<dbReference type="PANTHER" id="PTHR43798:SF5">
    <property type="entry name" value="MONOACYLGLYCEROL LIPASE ABHD6"/>
    <property type="match status" value="1"/>
</dbReference>
<proteinExistence type="predicted"/>
<dbReference type="InterPro" id="IPR029058">
    <property type="entry name" value="AB_hydrolase_fold"/>
</dbReference>
<dbReference type="GO" id="GO:0016020">
    <property type="term" value="C:membrane"/>
    <property type="evidence" value="ECO:0007669"/>
    <property type="project" value="TreeGrafter"/>
</dbReference>
<dbReference type="OrthoDB" id="1817159at2"/>
<keyword evidence="1" id="KW-0472">Membrane</keyword>
<keyword evidence="1" id="KW-0812">Transmembrane</keyword>
<dbReference type="RefSeq" id="WP_083413596.1">
    <property type="nucleotide sequence ID" value="NZ_FOXO01000032.1"/>
</dbReference>
<protein>
    <submittedName>
        <fullName evidence="3">Pimeloyl-ACP methyl ester carboxylesterase</fullName>
    </submittedName>
</protein>
<evidence type="ECO:0000259" key="2">
    <source>
        <dbReference type="Pfam" id="PF00561"/>
    </source>
</evidence>
<dbReference type="AlphaFoldDB" id="A0A1I5XH65"/>
<evidence type="ECO:0000256" key="1">
    <source>
        <dbReference type="SAM" id="Phobius"/>
    </source>
</evidence>
<sequence>MKKIINRILKVIGIVIAVILFICVLFFIYHRVTCIDEEKNHPSQFSFVEVGGKRISMQIQGEGEHTIVLLPGLGTTSPIYDFAPLADELAKNNRVITYEPFGYGYSDITDKPRTIENECKELKQALDASGVEGPYIFMAHSVYGLDSIYFANKHPEYVEAVVGIDCTMPAMLSYFGEEVPADMPMAMDLMRITGLTRLLQMMDENQFVSDNSSNLYSEENLQEQRIISARIEANKNVIEQYNDLDNKIKATFDLKYPDSMPILFFTTNDADKEQRDDGKTSKSLYETYITNPDIQSVITYDASHYMHWTKAKEMSDDVNDFVKEVFNDRNK</sequence>
<keyword evidence="4" id="KW-1185">Reference proteome</keyword>
<gene>
    <name evidence="3" type="ORF">SAMN04487928_1326</name>
</gene>
<dbReference type="EMBL" id="FOXO01000032">
    <property type="protein sequence ID" value="SFQ31007.1"/>
    <property type="molecule type" value="Genomic_DNA"/>
</dbReference>
<dbReference type="PANTHER" id="PTHR43798">
    <property type="entry name" value="MONOACYLGLYCEROL LIPASE"/>
    <property type="match status" value="1"/>
</dbReference>
<keyword evidence="1" id="KW-1133">Transmembrane helix</keyword>
<feature type="transmembrane region" description="Helical" evidence="1">
    <location>
        <begin position="7"/>
        <end position="29"/>
    </location>
</feature>
<dbReference type="InterPro" id="IPR050266">
    <property type="entry name" value="AB_hydrolase_sf"/>
</dbReference>